<evidence type="ECO:0000313" key="2">
    <source>
        <dbReference type="EMBL" id="AXY58134.1"/>
    </source>
</evidence>
<dbReference type="AlphaFoldDB" id="A0A3B7M1V1"/>
<keyword evidence="1" id="KW-0732">Signal</keyword>
<feature type="signal peptide" evidence="1">
    <location>
        <begin position="1"/>
        <end position="22"/>
    </location>
</feature>
<proteinExistence type="predicted"/>
<dbReference type="Proteomes" id="UP000263753">
    <property type="component" value="Chromosome"/>
</dbReference>
<accession>A0A3B7M1V1</accession>
<organism evidence="2 3">
    <name type="scientific">Acinetobacter chinensis</name>
    <dbReference type="NCBI Taxonomy" id="2004650"/>
    <lineage>
        <taxon>Bacteria</taxon>
        <taxon>Pseudomonadati</taxon>
        <taxon>Pseudomonadota</taxon>
        <taxon>Gammaproteobacteria</taxon>
        <taxon>Moraxellales</taxon>
        <taxon>Moraxellaceae</taxon>
        <taxon>Acinetobacter</taxon>
    </lineage>
</organism>
<sequence length="274" mass="31621">MLKMNKYLLSVSLALISLHTLAEGYMNENMVIFSSSSDGSNNPWQANPKCTPVIQKTSTTQTWSVQYNYPDGSPLTSRFSTTAKPSMKAAECEHLVHFPDNIQSSGTFESFYPDGKLRSRIPYTDGIYNGKLTFWFASGLKEQESTLHNGVSDGEYRIWHPNGQLALSMSYKDDTQHGMKQRWYEDSQPWTYVRFENGQMQGELKQWFRNGQMERQGEYRKGQRHGTYKAWYDDGTPQAVLNYQTGKIISAQCWNEMNKPVSTKQCIDWFKDEE</sequence>
<name>A0A3B7M1V1_9GAMM</name>
<gene>
    <name evidence="2" type="ORF">CDG60_17170</name>
</gene>
<dbReference type="InterPro" id="IPR011652">
    <property type="entry name" value="MORN_2"/>
</dbReference>
<reference evidence="3" key="1">
    <citation type="submission" date="2018-09" db="EMBL/GenBank/DDBJ databases">
        <title>The complete genome of Acinetobacter sp. strain WCHAc010005.</title>
        <authorList>
            <person name="Hu Y."/>
            <person name="Long H."/>
            <person name="Feng Y."/>
            <person name="Zong Z."/>
        </authorList>
    </citation>
    <scope>NUCLEOTIDE SEQUENCE [LARGE SCALE GENOMIC DNA]</scope>
    <source>
        <strain evidence="3">WCHAc010005</strain>
    </source>
</reference>
<dbReference type="Gene3D" id="2.20.110.10">
    <property type="entry name" value="Histone H3 K4-specific methyltransferase SET7/9 N-terminal domain"/>
    <property type="match status" value="3"/>
</dbReference>
<evidence type="ECO:0000256" key="1">
    <source>
        <dbReference type="SAM" id="SignalP"/>
    </source>
</evidence>
<dbReference type="SUPFAM" id="SSF82185">
    <property type="entry name" value="Histone H3 K4-specific methyltransferase SET7/9 N-terminal domain"/>
    <property type="match status" value="1"/>
</dbReference>
<feature type="chain" id="PRO_5017558729" evidence="1">
    <location>
        <begin position="23"/>
        <end position="274"/>
    </location>
</feature>
<dbReference type="KEGG" id="achi:CDG60_17170"/>
<dbReference type="Pfam" id="PF07661">
    <property type="entry name" value="MORN_2"/>
    <property type="match status" value="4"/>
</dbReference>
<evidence type="ECO:0000313" key="3">
    <source>
        <dbReference type="Proteomes" id="UP000263753"/>
    </source>
</evidence>
<dbReference type="EMBL" id="CP032134">
    <property type="protein sequence ID" value="AXY58134.1"/>
    <property type="molecule type" value="Genomic_DNA"/>
</dbReference>
<protein>
    <submittedName>
        <fullName evidence="2">Toxin-antitoxin system YwqK family antitoxin</fullName>
    </submittedName>
</protein>